<dbReference type="InterPro" id="IPR037720">
    <property type="entry name" value="C2B_Ferlin"/>
</dbReference>
<accession>A0A267FUJ1</accession>
<dbReference type="GO" id="GO:0007009">
    <property type="term" value="P:plasma membrane organization"/>
    <property type="evidence" value="ECO:0007669"/>
    <property type="project" value="TreeGrafter"/>
</dbReference>
<comment type="caution">
    <text evidence="9">The sequence shown here is derived from an EMBL/GenBank/DDBJ whole genome shotgun (WGS) entry which is preliminary data.</text>
</comment>
<dbReference type="CDD" id="cd04017">
    <property type="entry name" value="C2D_Ferlin"/>
    <property type="match status" value="1"/>
</dbReference>
<dbReference type="FunFam" id="2.60.40.150:FF:000034">
    <property type="entry name" value="otoferlin isoform X2"/>
    <property type="match status" value="1"/>
</dbReference>
<keyword evidence="4" id="KW-1133">Transmembrane helix</keyword>
<protein>
    <recommendedName>
        <fullName evidence="8">C2 domain-containing protein</fullName>
    </recommendedName>
</protein>
<dbReference type="SMART" id="SM01201">
    <property type="entry name" value="FerB"/>
    <property type="match status" value="1"/>
</dbReference>
<keyword evidence="2" id="KW-0812">Transmembrane</keyword>
<evidence type="ECO:0000259" key="8">
    <source>
        <dbReference type="PROSITE" id="PS50004"/>
    </source>
</evidence>
<feature type="coiled-coil region" evidence="6">
    <location>
        <begin position="137"/>
        <end position="164"/>
    </location>
</feature>
<dbReference type="OrthoDB" id="10059618at2759"/>
<dbReference type="SUPFAM" id="SSF49562">
    <property type="entry name" value="C2 domain (Calcium/lipid-binding domain, CaLB)"/>
    <property type="match status" value="5"/>
</dbReference>
<dbReference type="PROSITE" id="PS50004">
    <property type="entry name" value="C2"/>
    <property type="match status" value="5"/>
</dbReference>
<organism evidence="9 10">
    <name type="scientific">Macrostomum lignano</name>
    <dbReference type="NCBI Taxonomy" id="282301"/>
    <lineage>
        <taxon>Eukaryota</taxon>
        <taxon>Metazoa</taxon>
        <taxon>Spiralia</taxon>
        <taxon>Lophotrochozoa</taxon>
        <taxon>Platyhelminthes</taxon>
        <taxon>Rhabditophora</taxon>
        <taxon>Macrostomorpha</taxon>
        <taxon>Macrostomida</taxon>
        <taxon>Macrostomidae</taxon>
        <taxon>Macrostomum</taxon>
    </lineage>
</organism>
<feature type="region of interest" description="Disordered" evidence="7">
    <location>
        <begin position="170"/>
        <end position="191"/>
    </location>
</feature>
<feature type="domain" description="C2" evidence="8">
    <location>
        <begin position="195"/>
        <end position="317"/>
    </location>
</feature>
<dbReference type="InterPro" id="IPR000008">
    <property type="entry name" value="C2_dom"/>
</dbReference>
<dbReference type="PANTHER" id="PTHR12546">
    <property type="entry name" value="FER-1-LIKE"/>
    <property type="match status" value="1"/>
</dbReference>
<dbReference type="Pfam" id="PF00168">
    <property type="entry name" value="C2"/>
    <property type="match status" value="4"/>
</dbReference>
<feature type="compositionally biased region" description="Acidic residues" evidence="7">
    <location>
        <begin position="1078"/>
        <end position="1088"/>
    </location>
</feature>
<dbReference type="CDD" id="cd04018">
    <property type="entry name" value="C2C_Ferlin"/>
    <property type="match status" value="1"/>
</dbReference>
<sequence>MTLILTVNRLEGLDGKGERQLKIRFRDSVQNSAVVNGRDSVEVNQEFKWPLARSIEIADVLDFRLYNFSKFLANKLIGTLTISLQQLLQASRLHLCERLIDANHSTTRVSLDFDIAYHTPGSQPDDWLQEDFFGVTRGESRDELDEAETRLLLQEREALEALHRSGLDETSVNSAAMGNDDAASSTGGDGGAMRKSLGVPVVLDPTLHKLEDFQLSVTVIEAKQLSGANINPCIEVCVGDQVQRTEIQMSTNSPYYNQYFAYEFHMSKWELFDQVIHIRAINKGTMMISRLLPGDLIGEFRLDVRSVYNAPDHSFFHKWACLIDPKDILGGPKGYVKCDINVIGKGEQAKETPKKSKPSDDDDIEANLLLPMGVSVKRQMVELAVKIYRAEDLPRMNTDIMATLKHAFTGDSKPLIDPYVQVSFAGHTGRTKSKKNTYDPQWNEAVIFTEMFPPLCNRIRISVFDSDPVHSECIATHFVDLNQIMNSSDNAGFLPTFGPSWVNLYGTPRGYSYENAMRQKEELNLGLGEGVAYRGRLLMAVKTDLKTDTASLVAGARVSATQPVPENVAGMREDFLLVGIIYEAGAMDEEIGSKGKPVSFELSIGTYGYDPGGKTNEALLEDEEDTGSTVKKSAPMWCHSVSPGRAPRLTRDEYYHVPFNERKPCLYMRCCYEDHRPRLFVSNILEKLCCQFEQDIEDVQELVSRERRGVLSRLQSALQSFAEALDTAAADLRACKGTGGRTLLDMQRQRQLRLMLEKMKVKLKAMRSQLTTDSVPVRLKECRALARLLRDSLLDQQHSLPDVFVWLLCEGQRLAFARVPARQILHSATSEAERGKDCGRVVTLFLRKPGRKGAGQAGWSLQCQLKMYLWLGLLKDMRNYRGTVPEGYQATTFKYRRPPNEIVYTERSLFEFRAYLFMARNLIGSDESGLSDAFARVIVNDQIATTHVISESLSPMWDRTLAVNPVIFYFNEQTVKDQPPVVVVEIFDDDDVAIKMPFDKPEFLGRCFCKPMVTLATSALREPYRPPRLDWWEIYRGQLNAGELLAAFELIQLDPATGQTPAFAPSLEDLRRAPIPVEEQDDGGDGDSADGGRKPDWIPVPASIRPRLARYRIEILFWGVRELAKVQFQSVESPKVTVEFGGRQLVSDVINSCRAKPNFPNSIKFLDLLLPENKWYWPPLMFQCEDNRQFGRTVLVGNHVISSVTKYIKREETEKTVVSDTQSVASTTKTGTSHKKKLFKFSSLSKSVLFSSKSSSSAKSGYENPAFESDSKSKSKSKHQPAPQLPQQQLQRRGPGSVLSVASGGGSVSGTPRPQANGVGVEVPSAVSVASSRRSSLLPESVMPSPEERPAEPAADDTIAMSSAPPSADATPVHDTHPLMTVREETIAETQIAGGKAPGTAVDMKLPPKKLPPSKEEEQDLDWWSRYYVTNEDLNQQEDVPAESDDNDDILRDIDVDIKSDAGDREGIVEIPEGEPEDDKKKKKKKK</sequence>
<feature type="domain" description="C2" evidence="8">
    <location>
        <begin position="1"/>
        <end position="97"/>
    </location>
</feature>
<feature type="compositionally biased region" description="Basic and acidic residues" evidence="7">
    <location>
        <begin position="1449"/>
        <end position="1468"/>
    </location>
</feature>
<keyword evidence="6" id="KW-0175">Coiled coil</keyword>
<reference evidence="9 10" key="1">
    <citation type="submission" date="2017-06" db="EMBL/GenBank/DDBJ databases">
        <title>A platform for efficient transgenesis in Macrostomum lignano, a flatworm model organism for stem cell research.</title>
        <authorList>
            <person name="Berezikov E."/>
        </authorList>
    </citation>
    <scope>NUCLEOTIDE SEQUENCE [LARGE SCALE GENOMIC DNA]</scope>
    <source>
        <strain evidence="9">DV1</strain>
        <tissue evidence="9">Whole organism</tissue>
    </source>
</reference>
<feature type="compositionally biased region" description="Low complexity" evidence="7">
    <location>
        <begin position="1324"/>
        <end position="1339"/>
    </location>
</feature>
<evidence type="ECO:0000313" key="9">
    <source>
        <dbReference type="EMBL" id="PAA77423.1"/>
    </source>
</evidence>
<dbReference type="Proteomes" id="UP000215902">
    <property type="component" value="Unassembled WGS sequence"/>
</dbReference>
<dbReference type="Pfam" id="PF08150">
    <property type="entry name" value="FerB"/>
    <property type="match status" value="1"/>
</dbReference>
<evidence type="ECO:0000256" key="5">
    <source>
        <dbReference type="ARBA" id="ARBA00023136"/>
    </source>
</evidence>
<keyword evidence="3" id="KW-0677">Repeat</keyword>
<feature type="compositionally biased region" description="Basic and acidic residues" evidence="7">
    <location>
        <begin position="1372"/>
        <end position="1386"/>
    </location>
</feature>
<evidence type="ECO:0000256" key="3">
    <source>
        <dbReference type="ARBA" id="ARBA00022737"/>
    </source>
</evidence>
<dbReference type="InterPro" id="IPR012561">
    <property type="entry name" value="Ferlin_B-domain"/>
</dbReference>
<proteinExistence type="predicted"/>
<gene>
    <name evidence="9" type="ORF">BOX15_Mlig021872g3</name>
</gene>
<dbReference type="InterPro" id="IPR037722">
    <property type="entry name" value="C2C_Ferlin"/>
</dbReference>
<feature type="domain" description="C2" evidence="8">
    <location>
        <begin position="898"/>
        <end position="1027"/>
    </location>
</feature>
<dbReference type="SMART" id="SM00239">
    <property type="entry name" value="C2"/>
    <property type="match status" value="4"/>
</dbReference>
<feature type="compositionally biased region" description="Low complexity" evidence="7">
    <location>
        <begin position="1280"/>
        <end position="1302"/>
    </location>
</feature>
<feature type="non-terminal residue" evidence="9">
    <location>
        <position position="1487"/>
    </location>
</feature>
<evidence type="ECO:0000256" key="7">
    <source>
        <dbReference type="SAM" id="MobiDB-lite"/>
    </source>
</evidence>
<keyword evidence="10" id="KW-1185">Reference proteome</keyword>
<dbReference type="InterPro" id="IPR037723">
    <property type="entry name" value="C2D_Ferlin"/>
</dbReference>
<feature type="region of interest" description="Disordered" evidence="7">
    <location>
        <begin position="1254"/>
        <end position="1487"/>
    </location>
</feature>
<dbReference type="EMBL" id="NIVC01000741">
    <property type="protein sequence ID" value="PAA77423.1"/>
    <property type="molecule type" value="Genomic_DNA"/>
</dbReference>
<evidence type="ECO:0000256" key="2">
    <source>
        <dbReference type="ARBA" id="ARBA00022692"/>
    </source>
</evidence>
<dbReference type="GO" id="GO:0016020">
    <property type="term" value="C:membrane"/>
    <property type="evidence" value="ECO:0007669"/>
    <property type="project" value="UniProtKB-SubCell"/>
</dbReference>
<dbReference type="InterPro" id="IPR037721">
    <property type="entry name" value="Ferlin"/>
</dbReference>
<name>A0A267FUJ1_9PLAT</name>
<dbReference type="InterPro" id="IPR035892">
    <property type="entry name" value="C2_domain_sf"/>
</dbReference>
<evidence type="ECO:0000256" key="1">
    <source>
        <dbReference type="ARBA" id="ARBA00004167"/>
    </source>
</evidence>
<dbReference type="Gene3D" id="2.60.40.150">
    <property type="entry name" value="C2 domain"/>
    <property type="match status" value="4"/>
</dbReference>
<evidence type="ECO:0000313" key="10">
    <source>
        <dbReference type="Proteomes" id="UP000215902"/>
    </source>
</evidence>
<keyword evidence="5" id="KW-0472">Membrane</keyword>
<comment type="subcellular location">
    <subcellularLocation>
        <location evidence="1">Membrane</location>
        <topology evidence="1">Single-pass membrane protein</topology>
    </subcellularLocation>
</comment>
<feature type="domain" description="C2" evidence="8">
    <location>
        <begin position="360"/>
        <end position="494"/>
    </location>
</feature>
<dbReference type="PANTHER" id="PTHR12546:SF60">
    <property type="entry name" value="MISFIRE, ISOFORM F"/>
    <property type="match status" value="1"/>
</dbReference>
<evidence type="ECO:0000256" key="6">
    <source>
        <dbReference type="SAM" id="Coils"/>
    </source>
</evidence>
<dbReference type="Pfam" id="PF08151">
    <property type="entry name" value="FerI"/>
    <property type="match status" value="1"/>
</dbReference>
<evidence type="ECO:0000256" key="4">
    <source>
        <dbReference type="ARBA" id="ARBA00022989"/>
    </source>
</evidence>
<feature type="region of interest" description="Disordered" evidence="7">
    <location>
        <begin position="1077"/>
        <end position="1096"/>
    </location>
</feature>
<dbReference type="CDD" id="cd04011">
    <property type="entry name" value="C2B_Ferlin"/>
    <property type="match status" value="1"/>
</dbReference>
<feature type="domain" description="C2" evidence="8">
    <location>
        <begin position="1094"/>
        <end position="1217"/>
    </location>
</feature>
<dbReference type="SMART" id="SM01202">
    <property type="entry name" value="FerI"/>
    <property type="match status" value="1"/>
</dbReference>
<dbReference type="InterPro" id="IPR012968">
    <property type="entry name" value="FerIin_dom"/>
</dbReference>